<proteinExistence type="predicted"/>
<geneLocation type="plasmid" evidence="1 2">
    <name>pFA7</name>
</geneLocation>
<dbReference type="EMBL" id="AP025321">
    <property type="protein sequence ID" value="BDD12891.1"/>
    <property type="molecule type" value="Genomic_DNA"/>
</dbReference>
<dbReference type="RefSeq" id="WP_338396081.1">
    <property type="nucleotide sequence ID" value="NZ_AP025321.1"/>
</dbReference>
<sequence length="212" mass="24053">MFEDEGNLNMSPENTTMGNIKIWILMLFVTTVTACDGSLSPEEYVKWCSTPDSPLVQKKKTGNFELNLRWRPASLLVLEREGVEMDKGKFNTMVSEMSGFQHFRLGIRHLGKGFLDRKAMGDNAYQQMMYYLSYHMQNDIYMKTASDSLVTCQAFHFEGMHHNVGADKAFNLGFDLPDSLRVGASIIVKGKLFPSDSAVFEIKDIPLPQINF</sequence>
<dbReference type="AlphaFoldDB" id="A0AAU9CLL4"/>
<gene>
    <name evidence="1" type="ORF">FUAX_53230</name>
</gene>
<name>A0AAU9CLL4_9BACT</name>
<reference evidence="1 2" key="1">
    <citation type="submission" date="2021-12" db="EMBL/GenBank/DDBJ databases">
        <title>Genome sequencing of bacteria with rrn-lacking chromosome and rrn-plasmid.</title>
        <authorList>
            <person name="Anda M."/>
            <person name="Iwasaki W."/>
        </authorList>
    </citation>
    <scope>NUCLEOTIDE SEQUENCE [LARGE SCALE GENOMIC DNA]</scope>
    <source>
        <strain evidence="1 2">DSM 100852</strain>
        <plasmid evidence="1 2">pFA7</plasmid>
    </source>
</reference>
<evidence type="ECO:0000313" key="2">
    <source>
        <dbReference type="Proteomes" id="UP001348817"/>
    </source>
</evidence>
<evidence type="ECO:0000313" key="1">
    <source>
        <dbReference type="EMBL" id="BDD12891.1"/>
    </source>
</evidence>
<protein>
    <submittedName>
        <fullName evidence="1">Uncharacterized protein</fullName>
    </submittedName>
</protein>
<keyword evidence="2" id="KW-1185">Reference proteome</keyword>
<organism evidence="1 2">
    <name type="scientific">Fulvitalea axinellae</name>
    <dbReference type="NCBI Taxonomy" id="1182444"/>
    <lineage>
        <taxon>Bacteria</taxon>
        <taxon>Pseudomonadati</taxon>
        <taxon>Bacteroidota</taxon>
        <taxon>Cytophagia</taxon>
        <taxon>Cytophagales</taxon>
        <taxon>Persicobacteraceae</taxon>
        <taxon>Fulvitalea</taxon>
    </lineage>
</organism>
<keyword evidence="1" id="KW-0614">Plasmid</keyword>
<dbReference type="KEGG" id="fax:FUAX_53230"/>
<dbReference type="Proteomes" id="UP001348817">
    <property type="component" value="Plasmid pFA7"/>
</dbReference>
<accession>A0AAU9CLL4</accession>